<feature type="signal peptide" evidence="2">
    <location>
        <begin position="1"/>
        <end position="21"/>
    </location>
</feature>
<dbReference type="GO" id="GO:0004867">
    <property type="term" value="F:serine-type endopeptidase inhibitor activity"/>
    <property type="evidence" value="ECO:0007669"/>
    <property type="project" value="InterPro"/>
</dbReference>
<dbReference type="AlphaFoldDB" id="A0A8S3SGK6"/>
<keyword evidence="1" id="KW-1015">Disulfide bond</keyword>
<evidence type="ECO:0000259" key="3">
    <source>
        <dbReference type="PROSITE" id="PS50279"/>
    </source>
</evidence>
<name>A0A8S3SGK6_MYTED</name>
<dbReference type="Gene3D" id="4.10.410.10">
    <property type="entry name" value="Pancreatic trypsin inhibitor Kunitz domain"/>
    <property type="match status" value="2"/>
</dbReference>
<gene>
    <name evidence="4" type="ORF">MEDL_32602</name>
</gene>
<evidence type="ECO:0000313" key="5">
    <source>
        <dbReference type="Proteomes" id="UP000683360"/>
    </source>
</evidence>
<dbReference type="PANTHER" id="PTHR10083">
    <property type="entry name" value="KUNITZ-TYPE PROTEASE INHIBITOR-RELATED"/>
    <property type="match status" value="1"/>
</dbReference>
<organism evidence="4 5">
    <name type="scientific">Mytilus edulis</name>
    <name type="common">Blue mussel</name>
    <dbReference type="NCBI Taxonomy" id="6550"/>
    <lineage>
        <taxon>Eukaryota</taxon>
        <taxon>Metazoa</taxon>
        <taxon>Spiralia</taxon>
        <taxon>Lophotrochozoa</taxon>
        <taxon>Mollusca</taxon>
        <taxon>Bivalvia</taxon>
        <taxon>Autobranchia</taxon>
        <taxon>Pteriomorphia</taxon>
        <taxon>Mytilida</taxon>
        <taxon>Mytiloidea</taxon>
        <taxon>Mytilidae</taxon>
        <taxon>Mytilinae</taxon>
        <taxon>Mytilus</taxon>
    </lineage>
</organism>
<evidence type="ECO:0000256" key="1">
    <source>
        <dbReference type="ARBA" id="ARBA00023157"/>
    </source>
</evidence>
<dbReference type="InterPro" id="IPR050098">
    <property type="entry name" value="TFPI/VKTCI-like"/>
</dbReference>
<dbReference type="PANTHER" id="PTHR10083:SF374">
    <property type="entry name" value="BPTI_KUNITZ INHIBITOR DOMAIN-CONTAINING PROTEIN"/>
    <property type="match status" value="1"/>
</dbReference>
<dbReference type="InterPro" id="IPR020901">
    <property type="entry name" value="Prtase_inh_Kunz-CS"/>
</dbReference>
<keyword evidence="5" id="KW-1185">Reference proteome</keyword>
<feature type="chain" id="PRO_5035749905" evidence="2">
    <location>
        <begin position="22"/>
        <end position="174"/>
    </location>
</feature>
<feature type="domain" description="BPTI/Kunitz inhibitor" evidence="3">
    <location>
        <begin position="36"/>
        <end position="84"/>
    </location>
</feature>
<evidence type="ECO:0000313" key="4">
    <source>
        <dbReference type="EMBL" id="CAG2219043.1"/>
    </source>
</evidence>
<dbReference type="PROSITE" id="PS00280">
    <property type="entry name" value="BPTI_KUNITZ_1"/>
    <property type="match status" value="2"/>
</dbReference>
<dbReference type="InterPro" id="IPR002223">
    <property type="entry name" value="Kunitz_BPTI"/>
</dbReference>
<dbReference type="Pfam" id="PF00014">
    <property type="entry name" value="Kunitz_BPTI"/>
    <property type="match status" value="2"/>
</dbReference>
<dbReference type="PRINTS" id="PR00759">
    <property type="entry name" value="BASICPTASE"/>
</dbReference>
<dbReference type="OrthoDB" id="4473401at2759"/>
<protein>
    <submittedName>
        <fullName evidence="4">TFPI</fullName>
    </submittedName>
</protein>
<comment type="caution">
    <text evidence="4">The sequence shown here is derived from an EMBL/GenBank/DDBJ whole genome shotgun (WGS) entry which is preliminary data.</text>
</comment>
<dbReference type="SMART" id="SM00131">
    <property type="entry name" value="KU"/>
    <property type="match status" value="2"/>
</dbReference>
<proteinExistence type="predicted"/>
<dbReference type="SUPFAM" id="SSF57362">
    <property type="entry name" value="BPTI-like"/>
    <property type="match status" value="2"/>
</dbReference>
<accession>A0A8S3SGK6</accession>
<reference evidence="4" key="1">
    <citation type="submission" date="2021-03" db="EMBL/GenBank/DDBJ databases">
        <authorList>
            <person name="Bekaert M."/>
        </authorList>
    </citation>
    <scope>NUCLEOTIDE SEQUENCE</scope>
</reference>
<dbReference type="EMBL" id="CAJPWZ010001621">
    <property type="protein sequence ID" value="CAG2219043.1"/>
    <property type="molecule type" value="Genomic_DNA"/>
</dbReference>
<dbReference type="PROSITE" id="PS50279">
    <property type="entry name" value="BPTI_KUNITZ_2"/>
    <property type="match status" value="2"/>
</dbReference>
<feature type="domain" description="BPTI/Kunitz inhibitor" evidence="3">
    <location>
        <begin position="122"/>
        <end position="170"/>
    </location>
</feature>
<sequence>MKTVFIAICIFCMTLVTLVYGSTIPAPTEFTGNSDCLLHTIPGDCLGFFPRYSYRSGMCKTFIYGGCGGNANNFLDIEECQKAYYKMKTLFIAICIFCVTLITVVHGSTIPAPTEFTGNNDCLLPTRPGHCPGHFPRYSYRSGMCKVFIYGGCDGNANNYLNIDECKIACMSAS</sequence>
<keyword evidence="2" id="KW-0732">Signal</keyword>
<dbReference type="InterPro" id="IPR036880">
    <property type="entry name" value="Kunitz_BPTI_sf"/>
</dbReference>
<dbReference type="Proteomes" id="UP000683360">
    <property type="component" value="Unassembled WGS sequence"/>
</dbReference>
<dbReference type="GO" id="GO:0005615">
    <property type="term" value="C:extracellular space"/>
    <property type="evidence" value="ECO:0007669"/>
    <property type="project" value="TreeGrafter"/>
</dbReference>
<evidence type="ECO:0000256" key="2">
    <source>
        <dbReference type="SAM" id="SignalP"/>
    </source>
</evidence>